<keyword evidence="2" id="KW-1185">Reference proteome</keyword>
<dbReference type="KEGG" id="pnl:PNK_0647"/>
<dbReference type="RefSeq" id="WP_051981892.1">
    <property type="nucleotide sequence ID" value="NZ_LN879502.1"/>
</dbReference>
<evidence type="ECO:0000313" key="1">
    <source>
        <dbReference type="EMBL" id="CUI16274.1"/>
    </source>
</evidence>
<name>A0A0U5JC80_9BACT</name>
<reference evidence="2" key="1">
    <citation type="submission" date="2015-09" db="EMBL/GenBank/DDBJ databases">
        <authorList>
            <person name="Bertelli C."/>
        </authorList>
    </citation>
    <scope>NUCLEOTIDE SEQUENCE [LARGE SCALE GENOMIC DNA]</scope>
    <source>
        <strain evidence="2">KNic</strain>
    </source>
</reference>
<gene>
    <name evidence="1" type="ORF">PNK_0647</name>
</gene>
<dbReference type="EMBL" id="LN879502">
    <property type="protein sequence ID" value="CUI16274.1"/>
    <property type="molecule type" value="Genomic_DNA"/>
</dbReference>
<dbReference type="InParanoid" id="A0A0U5JC80"/>
<sequence length="84" mass="9395">MTERGRTKDETFVLRLYEEACKQEEQDDPLDRYAIGHLAGLQKTAVDTICNLLAQANFIKKHGPVDISITPHGAKLAESIKEGR</sequence>
<accession>A0A0U5JC80</accession>
<dbReference type="PATRIC" id="fig|389348.3.peg.709"/>
<protein>
    <submittedName>
        <fullName evidence="1">Uncharacterized protein</fullName>
    </submittedName>
</protein>
<dbReference type="AlphaFoldDB" id="A0A0U5JC80"/>
<organism evidence="1 2">
    <name type="scientific">Candidatus Protochlamydia naegleriophila</name>
    <dbReference type="NCBI Taxonomy" id="389348"/>
    <lineage>
        <taxon>Bacteria</taxon>
        <taxon>Pseudomonadati</taxon>
        <taxon>Chlamydiota</taxon>
        <taxon>Chlamydiia</taxon>
        <taxon>Parachlamydiales</taxon>
        <taxon>Parachlamydiaceae</taxon>
        <taxon>Candidatus Protochlamydia</taxon>
    </lineage>
</organism>
<evidence type="ECO:0000313" key="2">
    <source>
        <dbReference type="Proteomes" id="UP000069902"/>
    </source>
</evidence>
<dbReference type="Proteomes" id="UP000069902">
    <property type="component" value="Chromosome cPNK"/>
</dbReference>
<proteinExistence type="predicted"/>